<dbReference type="EMBL" id="JACOPH010000002">
    <property type="protein sequence ID" value="MBC5713233.1"/>
    <property type="molecule type" value="Genomic_DNA"/>
</dbReference>
<reference evidence="3" key="1">
    <citation type="submission" date="2020-08" db="EMBL/GenBank/DDBJ databases">
        <title>Genome public.</title>
        <authorList>
            <person name="Liu C."/>
            <person name="Sun Q."/>
        </authorList>
    </citation>
    <scope>NUCLEOTIDE SEQUENCE</scope>
    <source>
        <strain evidence="3">BX1005</strain>
    </source>
</reference>
<dbReference type="AlphaFoldDB" id="A0A923LNS1"/>
<feature type="domain" description="RNA-binding S4" evidence="2">
    <location>
        <begin position="175"/>
        <end position="232"/>
    </location>
</feature>
<name>A0A923LNS1_9FIRM</name>
<dbReference type="Gene3D" id="3.30.70.330">
    <property type="match status" value="1"/>
</dbReference>
<evidence type="ECO:0000313" key="4">
    <source>
        <dbReference type="Proteomes" id="UP000606720"/>
    </source>
</evidence>
<dbReference type="Pfam" id="PF01479">
    <property type="entry name" value="S4"/>
    <property type="match status" value="1"/>
</dbReference>
<dbReference type="InterPro" id="IPR002942">
    <property type="entry name" value="S4_RNA-bd"/>
</dbReference>
<dbReference type="RefSeq" id="WP_186866225.1">
    <property type="nucleotide sequence ID" value="NZ_JACOPH010000002.1"/>
</dbReference>
<organism evidence="3 4">
    <name type="scientific">Roseburia zhanii</name>
    <dbReference type="NCBI Taxonomy" id="2763064"/>
    <lineage>
        <taxon>Bacteria</taxon>
        <taxon>Bacillati</taxon>
        <taxon>Bacillota</taxon>
        <taxon>Clostridia</taxon>
        <taxon>Lachnospirales</taxon>
        <taxon>Lachnospiraceae</taxon>
        <taxon>Roseburia</taxon>
    </lineage>
</organism>
<dbReference type="InterPro" id="IPR040591">
    <property type="entry name" value="RqcP2_RBD"/>
</dbReference>
<evidence type="ECO:0000313" key="3">
    <source>
        <dbReference type="EMBL" id="MBC5713233.1"/>
    </source>
</evidence>
<dbReference type="SUPFAM" id="SSF55174">
    <property type="entry name" value="Alpha-L RNA-binding motif"/>
    <property type="match status" value="1"/>
</dbReference>
<dbReference type="CDD" id="cd00165">
    <property type="entry name" value="S4"/>
    <property type="match status" value="1"/>
</dbReference>
<dbReference type="Pfam" id="PF17774">
    <property type="entry name" value="YlmH_RBD"/>
    <property type="match status" value="1"/>
</dbReference>
<dbReference type="InterPro" id="IPR012677">
    <property type="entry name" value="Nucleotide-bd_a/b_plait_sf"/>
</dbReference>
<keyword evidence="4" id="KW-1185">Reference proteome</keyword>
<comment type="caution">
    <text evidence="3">The sequence shown here is derived from an EMBL/GenBank/DDBJ whole genome shotgun (WGS) entry which is preliminary data.</text>
</comment>
<dbReference type="Gene3D" id="3.10.290.10">
    <property type="entry name" value="RNA-binding S4 domain"/>
    <property type="match status" value="1"/>
</dbReference>
<keyword evidence="1" id="KW-0694">RNA-binding</keyword>
<gene>
    <name evidence="3" type="ORF">H8S17_03245</name>
</gene>
<dbReference type="SMART" id="SM00363">
    <property type="entry name" value="S4"/>
    <property type="match status" value="1"/>
</dbReference>
<proteinExistence type="predicted"/>
<evidence type="ECO:0000259" key="2">
    <source>
        <dbReference type="SMART" id="SM00363"/>
    </source>
</evidence>
<dbReference type="Proteomes" id="UP000606720">
    <property type="component" value="Unassembled WGS sequence"/>
</dbReference>
<dbReference type="InterPro" id="IPR036986">
    <property type="entry name" value="S4_RNA-bd_sf"/>
</dbReference>
<protein>
    <recommendedName>
        <fullName evidence="2">RNA-binding S4 domain-containing protein</fullName>
    </recommendedName>
</protein>
<sequence>MEHQDELLLKKRFIDLSRSANRKNIVTFSNFLNLNELNLFHQVKADMETACQLSGGYENAERQMIAFIPDALYYDWDFPIVCLHFTPAYPKYAEELTHRDVLGALMNLGIERAKIGDIRLDPTDYYVFASESISDYILDSLAQIRHTIIRGEVADTASLHIEQKYSILEGVVASDRLDNVIAFITKRSRSQSVLLIQSQKVFVNERIVSSNAYDCKSGDVISIRGFGKFIYEGSSGETRKGRTKITVKKYI</sequence>
<dbReference type="Gene3D" id="3.30.1370.160">
    <property type="match status" value="1"/>
</dbReference>
<dbReference type="PROSITE" id="PS50889">
    <property type="entry name" value="S4"/>
    <property type="match status" value="1"/>
</dbReference>
<dbReference type="GO" id="GO:0003723">
    <property type="term" value="F:RNA binding"/>
    <property type="evidence" value="ECO:0007669"/>
    <property type="project" value="UniProtKB-KW"/>
</dbReference>
<accession>A0A923LNS1</accession>
<evidence type="ECO:0000256" key="1">
    <source>
        <dbReference type="PROSITE-ProRule" id="PRU00182"/>
    </source>
</evidence>